<organism evidence="1 2">
    <name type="scientific">Pisolithus microcarpus 441</name>
    <dbReference type="NCBI Taxonomy" id="765257"/>
    <lineage>
        <taxon>Eukaryota</taxon>
        <taxon>Fungi</taxon>
        <taxon>Dikarya</taxon>
        <taxon>Basidiomycota</taxon>
        <taxon>Agaricomycotina</taxon>
        <taxon>Agaricomycetes</taxon>
        <taxon>Agaricomycetidae</taxon>
        <taxon>Boletales</taxon>
        <taxon>Sclerodermatineae</taxon>
        <taxon>Pisolithaceae</taxon>
        <taxon>Pisolithus</taxon>
    </lineage>
</organism>
<protein>
    <submittedName>
        <fullName evidence="1">Unplaced genomic scaffold scaffold_7, whole genome shotgun sequence</fullName>
    </submittedName>
</protein>
<dbReference type="AlphaFoldDB" id="A0A0C9ZSA7"/>
<dbReference type="Proteomes" id="UP000054018">
    <property type="component" value="Unassembled WGS sequence"/>
</dbReference>
<evidence type="ECO:0000313" key="2">
    <source>
        <dbReference type="Proteomes" id="UP000054018"/>
    </source>
</evidence>
<feature type="non-terminal residue" evidence="1">
    <location>
        <position position="50"/>
    </location>
</feature>
<gene>
    <name evidence="1" type="ORF">PISMIDRAFT_90039</name>
</gene>
<evidence type="ECO:0000313" key="1">
    <source>
        <dbReference type="EMBL" id="KIK28914.1"/>
    </source>
</evidence>
<dbReference type="EMBL" id="KN833691">
    <property type="protein sequence ID" value="KIK28914.1"/>
    <property type="molecule type" value="Genomic_DNA"/>
</dbReference>
<proteinExistence type="predicted"/>
<sequence length="50" mass="5659">MYALSSNDEPFRAVSLRDTRGIPTLLSPWEYLEDYGIVHPSGCDTCTSYM</sequence>
<reference evidence="1 2" key="1">
    <citation type="submission" date="2014-04" db="EMBL/GenBank/DDBJ databases">
        <authorList>
            <consortium name="DOE Joint Genome Institute"/>
            <person name="Kuo A."/>
            <person name="Kohler A."/>
            <person name="Costa M.D."/>
            <person name="Nagy L.G."/>
            <person name="Floudas D."/>
            <person name="Copeland A."/>
            <person name="Barry K.W."/>
            <person name="Cichocki N."/>
            <person name="Veneault-Fourrey C."/>
            <person name="LaButti K."/>
            <person name="Lindquist E.A."/>
            <person name="Lipzen A."/>
            <person name="Lundell T."/>
            <person name="Morin E."/>
            <person name="Murat C."/>
            <person name="Sun H."/>
            <person name="Tunlid A."/>
            <person name="Henrissat B."/>
            <person name="Grigoriev I.V."/>
            <person name="Hibbett D.S."/>
            <person name="Martin F."/>
            <person name="Nordberg H.P."/>
            <person name="Cantor M.N."/>
            <person name="Hua S.X."/>
        </authorList>
    </citation>
    <scope>NUCLEOTIDE SEQUENCE [LARGE SCALE GENOMIC DNA]</scope>
    <source>
        <strain evidence="1 2">441</strain>
    </source>
</reference>
<reference evidence="2" key="2">
    <citation type="submission" date="2015-01" db="EMBL/GenBank/DDBJ databases">
        <title>Evolutionary Origins and Diversification of the Mycorrhizal Mutualists.</title>
        <authorList>
            <consortium name="DOE Joint Genome Institute"/>
            <consortium name="Mycorrhizal Genomics Consortium"/>
            <person name="Kohler A."/>
            <person name="Kuo A."/>
            <person name="Nagy L.G."/>
            <person name="Floudas D."/>
            <person name="Copeland A."/>
            <person name="Barry K.W."/>
            <person name="Cichocki N."/>
            <person name="Veneault-Fourrey C."/>
            <person name="LaButti K."/>
            <person name="Lindquist E.A."/>
            <person name="Lipzen A."/>
            <person name="Lundell T."/>
            <person name="Morin E."/>
            <person name="Murat C."/>
            <person name="Riley R."/>
            <person name="Ohm R."/>
            <person name="Sun H."/>
            <person name="Tunlid A."/>
            <person name="Henrissat B."/>
            <person name="Grigoriev I.V."/>
            <person name="Hibbett D.S."/>
            <person name="Martin F."/>
        </authorList>
    </citation>
    <scope>NUCLEOTIDE SEQUENCE [LARGE SCALE GENOMIC DNA]</scope>
    <source>
        <strain evidence="2">441</strain>
    </source>
</reference>
<name>A0A0C9ZSA7_9AGAM</name>
<dbReference type="HOGENOM" id="CLU_3129899_0_0_1"/>
<accession>A0A0C9ZSA7</accession>
<keyword evidence="2" id="KW-1185">Reference proteome</keyword>
<dbReference type="OrthoDB" id="2602189at2759"/>